<evidence type="ECO:0000313" key="1">
    <source>
        <dbReference type="EnsemblPlants" id="ORGLA06G0160400.1"/>
    </source>
</evidence>
<accession>I1Q391</accession>
<keyword evidence="2" id="KW-1185">Reference proteome</keyword>
<dbReference type="Proteomes" id="UP000007306">
    <property type="component" value="Chromosome 6"/>
</dbReference>
<dbReference type="HOGENOM" id="CLU_2365781_0_0_1"/>
<name>I1Q391_ORYGL</name>
<evidence type="ECO:0000313" key="2">
    <source>
        <dbReference type="Proteomes" id="UP000007306"/>
    </source>
</evidence>
<dbReference type="Gramene" id="ORGLA06G0160400.1">
    <property type="protein sequence ID" value="ORGLA06G0160400.1"/>
    <property type="gene ID" value="ORGLA06G0160400"/>
</dbReference>
<organism evidence="1 2">
    <name type="scientific">Oryza glaberrima</name>
    <name type="common">African rice</name>
    <dbReference type="NCBI Taxonomy" id="4538"/>
    <lineage>
        <taxon>Eukaryota</taxon>
        <taxon>Viridiplantae</taxon>
        <taxon>Streptophyta</taxon>
        <taxon>Embryophyta</taxon>
        <taxon>Tracheophyta</taxon>
        <taxon>Spermatophyta</taxon>
        <taxon>Magnoliopsida</taxon>
        <taxon>Liliopsida</taxon>
        <taxon>Poales</taxon>
        <taxon>Poaceae</taxon>
        <taxon>BOP clade</taxon>
        <taxon>Oryzoideae</taxon>
        <taxon>Oryzeae</taxon>
        <taxon>Oryzinae</taxon>
        <taxon>Oryza</taxon>
    </lineage>
</organism>
<reference evidence="1" key="1">
    <citation type="submission" date="2015-06" db="UniProtKB">
        <authorList>
            <consortium name="EnsemblPlants"/>
        </authorList>
    </citation>
    <scope>IDENTIFICATION</scope>
</reference>
<protein>
    <submittedName>
        <fullName evidence="1">Uncharacterized protein</fullName>
    </submittedName>
</protein>
<sequence length="96" mass="10413">TGGGRAELAAAVHEAVAAQTAAPSPSTMATAVEEAEYNKRSLIDLGQIKHNISDEINSLDYFLLPVDYVIVELLEVATQIKQPTYYKKSSTNSHLH</sequence>
<dbReference type="EnsemblPlants" id="ORGLA06G0160400.1">
    <property type="protein sequence ID" value="ORGLA06G0160400.1"/>
    <property type="gene ID" value="ORGLA06G0160400"/>
</dbReference>
<dbReference type="AlphaFoldDB" id="I1Q391"/>
<reference evidence="1 2" key="2">
    <citation type="submission" date="2018-04" db="EMBL/GenBank/DDBJ databases">
        <title>OglaRS2 (Oryza glaberrima Reference Sequence Version 2).</title>
        <authorList>
            <person name="Zhang J."/>
            <person name="Kudrna D."/>
            <person name="Lee S."/>
            <person name="Talag J."/>
            <person name="Rajasekar S."/>
            <person name="Wing R.A."/>
        </authorList>
    </citation>
    <scope>NUCLEOTIDE SEQUENCE [LARGE SCALE GENOMIC DNA]</scope>
    <source>
        <strain evidence="1 2">cv. IRGC 96717</strain>
    </source>
</reference>
<proteinExistence type="predicted"/>